<dbReference type="Pfam" id="PF13682">
    <property type="entry name" value="CZB"/>
    <property type="match status" value="1"/>
</dbReference>
<dbReference type="Gene3D" id="1.20.120.30">
    <property type="entry name" value="Aspartate receptor, ligand-binding domain"/>
    <property type="match status" value="1"/>
</dbReference>
<comment type="similarity">
    <text evidence="2">Belongs to the methyl-accepting chemotaxis (MCP) protein family.</text>
</comment>
<keyword evidence="4" id="KW-0812">Transmembrane</keyword>
<dbReference type="GO" id="GO:0004888">
    <property type="term" value="F:transmembrane signaling receptor activity"/>
    <property type="evidence" value="ECO:0007669"/>
    <property type="project" value="InterPro"/>
</dbReference>
<protein>
    <submittedName>
        <fullName evidence="6">Methyl-accepting chemotaxis (MCP) signaling domain protein</fullName>
    </submittedName>
</protein>
<dbReference type="RefSeq" id="WP_153725113.1">
    <property type="nucleotide sequence ID" value="NZ_CP045875.1"/>
</dbReference>
<dbReference type="PROSITE" id="PS50111">
    <property type="entry name" value="CHEMOTAXIS_TRANSDUC_2"/>
    <property type="match status" value="1"/>
</dbReference>
<dbReference type="InterPro" id="IPR025991">
    <property type="entry name" value="Chemoreceptor_zinc-bind_dom"/>
</dbReference>
<keyword evidence="1 3" id="KW-0807">Transducer</keyword>
<gene>
    <name evidence="6" type="ORF">FTV88_1715</name>
</gene>
<dbReference type="SMART" id="SM00283">
    <property type="entry name" value="MA"/>
    <property type="match status" value="1"/>
</dbReference>
<evidence type="ECO:0000256" key="4">
    <source>
        <dbReference type="SAM" id="Phobius"/>
    </source>
</evidence>
<dbReference type="KEGG" id="hcv:FTV88_1715"/>
<evidence type="ECO:0000259" key="5">
    <source>
        <dbReference type="PROSITE" id="PS50111"/>
    </source>
</evidence>
<dbReference type="PANTHER" id="PTHR32089:SF112">
    <property type="entry name" value="LYSOZYME-LIKE PROTEIN-RELATED"/>
    <property type="match status" value="1"/>
</dbReference>
<name>A0A5Q2N1V1_9FIRM</name>
<keyword evidence="4" id="KW-0472">Membrane</keyword>
<dbReference type="Proteomes" id="UP000366051">
    <property type="component" value="Chromosome"/>
</dbReference>
<dbReference type="InterPro" id="IPR004089">
    <property type="entry name" value="MCPsignal_dom"/>
</dbReference>
<dbReference type="EMBL" id="CP045875">
    <property type="protein sequence ID" value="QGG47813.1"/>
    <property type="molecule type" value="Genomic_DNA"/>
</dbReference>
<dbReference type="Gene3D" id="1.10.287.950">
    <property type="entry name" value="Methyl-accepting chemotaxis protein"/>
    <property type="match status" value="1"/>
</dbReference>
<reference evidence="7" key="1">
    <citation type="submission" date="2019-11" db="EMBL/GenBank/DDBJ databases">
        <title>Genome sequence of Heliorestis convoluta strain HH, an alkaliphilic and minimalistic phototrophic bacterium from a soda lake in Egypt.</title>
        <authorList>
            <person name="Dewey E.D."/>
            <person name="Stokes L.M."/>
            <person name="Burchell B.M."/>
            <person name="Shaffer K.N."/>
            <person name="Huntington A.M."/>
            <person name="Baker J.M."/>
            <person name="Nadendla S."/>
            <person name="Giglio M.G."/>
            <person name="Touchman J.W."/>
            <person name="Blankenship R.E."/>
            <person name="Madigan M.T."/>
            <person name="Sattley W.M."/>
        </authorList>
    </citation>
    <scope>NUCLEOTIDE SEQUENCE [LARGE SCALE GENOMIC DNA]</scope>
    <source>
        <strain evidence="7">HH</strain>
    </source>
</reference>
<evidence type="ECO:0000256" key="2">
    <source>
        <dbReference type="ARBA" id="ARBA00029447"/>
    </source>
</evidence>
<dbReference type="InterPro" id="IPR004090">
    <property type="entry name" value="Chemotax_Me-accpt_rcpt"/>
</dbReference>
<dbReference type="Pfam" id="PF00015">
    <property type="entry name" value="MCPsignal"/>
    <property type="match status" value="1"/>
</dbReference>
<dbReference type="GO" id="GO:0016020">
    <property type="term" value="C:membrane"/>
    <property type="evidence" value="ECO:0007669"/>
    <property type="project" value="InterPro"/>
</dbReference>
<keyword evidence="4" id="KW-1133">Transmembrane helix</keyword>
<dbReference type="PRINTS" id="PR00260">
    <property type="entry name" value="CHEMTRNSDUCR"/>
</dbReference>
<evidence type="ECO:0000256" key="1">
    <source>
        <dbReference type="ARBA" id="ARBA00023224"/>
    </source>
</evidence>
<dbReference type="AlphaFoldDB" id="A0A5Q2N1V1"/>
<dbReference type="GO" id="GO:0006935">
    <property type="term" value="P:chemotaxis"/>
    <property type="evidence" value="ECO:0007669"/>
    <property type="project" value="InterPro"/>
</dbReference>
<feature type="domain" description="Methyl-accepting transducer" evidence="5">
    <location>
        <begin position="219"/>
        <end position="455"/>
    </location>
</feature>
<organism evidence="6 7">
    <name type="scientific">Heliorestis convoluta</name>
    <dbReference type="NCBI Taxonomy" id="356322"/>
    <lineage>
        <taxon>Bacteria</taxon>
        <taxon>Bacillati</taxon>
        <taxon>Bacillota</taxon>
        <taxon>Clostridia</taxon>
        <taxon>Eubacteriales</taxon>
        <taxon>Heliobacteriaceae</taxon>
        <taxon>Heliorestis</taxon>
    </lineage>
</organism>
<evidence type="ECO:0000313" key="7">
    <source>
        <dbReference type="Proteomes" id="UP000366051"/>
    </source>
</evidence>
<feature type="transmembrane region" description="Helical" evidence="4">
    <location>
        <begin position="12"/>
        <end position="31"/>
    </location>
</feature>
<dbReference type="GO" id="GO:0007165">
    <property type="term" value="P:signal transduction"/>
    <property type="evidence" value="ECO:0007669"/>
    <property type="project" value="UniProtKB-KW"/>
</dbReference>
<dbReference type="PANTHER" id="PTHR32089">
    <property type="entry name" value="METHYL-ACCEPTING CHEMOTAXIS PROTEIN MCPB"/>
    <property type="match status" value="1"/>
</dbReference>
<feature type="transmembrane region" description="Helical" evidence="4">
    <location>
        <begin position="188"/>
        <end position="209"/>
    </location>
</feature>
<dbReference type="OrthoDB" id="2443859at2"/>
<sequence>MFSIKLRNKIFLSFSFLLFFLLLLVAVNYLLTSKSLELRKIAVDESAESTLIMELEKDHLQWVLAANSSLIDGRPFEEQFDHEQCSLGQWYYRYIETEAFKQLPEEKQRVYFDLEEPHRLFHHYGAEFAALIEKGPSARAEANDFFYNHVNPELEKTYQLLGEINRFKQERATQALLEAEEQESYGKMVTFIIAVLSLLLGSGLAFILANSIAKPVQETIQTIAVTSAQVAASMEQSERTAISQASSVAEVTSTMEELRVSSEQSTQQVIKVAENARDAAVAATEGLTSVEAMIRDMQDLRSKVDSIAHQILDLSEQISQIGTISSTVKDLADQTNMLALNAAVEAVRAGEHGKGFAVVSAEIRKLADLSKKASQQITTIVVDLQKATNRTVMVTEEGTKQVVATERLTNKNGDAFRELQRSMEEISQYIEQVSLNLEQQSGAIGGVSTVMEDITQGTKETAASIGETKEGMENLRKAGMMLKDTV</sequence>
<evidence type="ECO:0000256" key="3">
    <source>
        <dbReference type="PROSITE-ProRule" id="PRU00284"/>
    </source>
</evidence>
<keyword evidence="7" id="KW-1185">Reference proteome</keyword>
<evidence type="ECO:0000313" key="6">
    <source>
        <dbReference type="EMBL" id="QGG47813.1"/>
    </source>
</evidence>
<accession>A0A5Q2N1V1</accession>
<dbReference type="SUPFAM" id="SSF58104">
    <property type="entry name" value="Methyl-accepting chemotaxis protein (MCP) signaling domain"/>
    <property type="match status" value="1"/>
</dbReference>
<proteinExistence type="inferred from homology"/>